<keyword evidence="3 7" id="KW-0812">Transmembrane</keyword>
<comment type="subcellular location">
    <subcellularLocation>
        <location evidence="1">Membrane</location>
        <topology evidence="1">Multi-pass membrane protein</topology>
    </subcellularLocation>
</comment>
<dbReference type="RefSeq" id="XP_013785412.1">
    <property type="nucleotide sequence ID" value="XM_013929958.2"/>
</dbReference>
<keyword evidence="8" id="KW-1185">Reference proteome</keyword>
<evidence type="ECO:0000313" key="8">
    <source>
        <dbReference type="Proteomes" id="UP000694941"/>
    </source>
</evidence>
<dbReference type="GeneID" id="106469462"/>
<keyword evidence="6 7" id="KW-0472">Membrane</keyword>
<feature type="transmembrane region" description="Helical" evidence="7">
    <location>
        <begin position="86"/>
        <end position="104"/>
    </location>
</feature>
<sequence length="141" mass="16187">MTRLEYNSLIPSRFLIVSSHLLVLLTVFWSREENIKACLELSYSDENYKRKDTEFLVGVSLALIFLLTEIIGFFGGMSTYCQSQALFSIVTHSLGTIAMSYFIADSWDCDLFWWIFCFSSVMPGITEIVIIMQVLGMNKYT</sequence>
<feature type="transmembrane region" description="Helical" evidence="7">
    <location>
        <begin position="111"/>
        <end position="135"/>
    </location>
</feature>
<evidence type="ECO:0000256" key="4">
    <source>
        <dbReference type="ARBA" id="ARBA00022794"/>
    </source>
</evidence>
<evidence type="ECO:0000256" key="2">
    <source>
        <dbReference type="ARBA" id="ARBA00015652"/>
    </source>
</evidence>
<organism evidence="8 9">
    <name type="scientific">Limulus polyphemus</name>
    <name type="common">Atlantic horseshoe crab</name>
    <dbReference type="NCBI Taxonomy" id="6850"/>
    <lineage>
        <taxon>Eukaryota</taxon>
        <taxon>Metazoa</taxon>
        <taxon>Ecdysozoa</taxon>
        <taxon>Arthropoda</taxon>
        <taxon>Chelicerata</taxon>
        <taxon>Merostomata</taxon>
        <taxon>Xiphosura</taxon>
        <taxon>Limulidae</taxon>
        <taxon>Limulus</taxon>
    </lineage>
</organism>
<feature type="transmembrane region" description="Helical" evidence="7">
    <location>
        <begin position="55"/>
        <end position="74"/>
    </location>
</feature>
<feature type="transmembrane region" description="Helical" evidence="7">
    <location>
        <begin position="12"/>
        <end position="30"/>
    </location>
</feature>
<reference evidence="9" key="1">
    <citation type="submission" date="2025-08" db="UniProtKB">
        <authorList>
            <consortium name="RefSeq"/>
        </authorList>
    </citation>
    <scope>IDENTIFICATION</scope>
    <source>
        <tissue evidence="9">Muscle</tissue>
    </source>
</reference>
<gene>
    <name evidence="9" type="primary">LOC106469462</name>
</gene>
<dbReference type="PANTHER" id="PTHR34341">
    <property type="entry name" value="TRANSMEMBRANE PROTEIN 107"/>
    <property type="match status" value="1"/>
</dbReference>
<dbReference type="Proteomes" id="UP000694941">
    <property type="component" value="Unplaced"/>
</dbReference>
<accession>A0ABM1BN82</accession>
<dbReference type="InterPro" id="IPR029248">
    <property type="entry name" value="TMEM107"/>
</dbReference>
<dbReference type="PANTHER" id="PTHR34341:SF1">
    <property type="entry name" value="TRANSMEMBRANE PROTEIN 107"/>
    <property type="match status" value="1"/>
</dbReference>
<protein>
    <recommendedName>
        <fullName evidence="2">Transmembrane protein 107</fullName>
    </recommendedName>
</protein>
<evidence type="ECO:0000313" key="9">
    <source>
        <dbReference type="RefSeq" id="XP_013785412.1"/>
    </source>
</evidence>
<evidence type="ECO:0000256" key="3">
    <source>
        <dbReference type="ARBA" id="ARBA00022692"/>
    </source>
</evidence>
<proteinExistence type="predicted"/>
<name>A0ABM1BN82_LIMPO</name>
<evidence type="ECO:0000256" key="7">
    <source>
        <dbReference type="SAM" id="Phobius"/>
    </source>
</evidence>
<keyword evidence="5 7" id="KW-1133">Transmembrane helix</keyword>
<dbReference type="Pfam" id="PF14995">
    <property type="entry name" value="TMEM107"/>
    <property type="match status" value="1"/>
</dbReference>
<evidence type="ECO:0000256" key="6">
    <source>
        <dbReference type="ARBA" id="ARBA00023136"/>
    </source>
</evidence>
<evidence type="ECO:0000256" key="1">
    <source>
        <dbReference type="ARBA" id="ARBA00004141"/>
    </source>
</evidence>
<evidence type="ECO:0000256" key="5">
    <source>
        <dbReference type="ARBA" id="ARBA00022989"/>
    </source>
</evidence>
<keyword evidence="4" id="KW-0970">Cilium biogenesis/degradation</keyword>